<dbReference type="EC" id="3.2.1.39" evidence="5"/>
<dbReference type="SUPFAM" id="SSF51445">
    <property type="entry name" value="(Trans)glycosidases"/>
    <property type="match status" value="1"/>
</dbReference>
<dbReference type="Proteomes" id="UP001295423">
    <property type="component" value="Unassembled WGS sequence"/>
</dbReference>
<evidence type="ECO:0000256" key="16">
    <source>
        <dbReference type="ARBA" id="ARBA00037649"/>
    </source>
</evidence>
<comment type="function">
    <text evidence="16">Glucanases play a role in cell expansion during growth, in cell-cell fusion during mating, and in spore release during sporulation. This enzyme may be involved in beta-glucan degradation. Active on laminarin and lichenan.</text>
</comment>
<keyword evidence="24" id="KW-1185">Reference proteome</keyword>
<feature type="region of interest" description="Disordered" evidence="21">
    <location>
        <begin position="393"/>
        <end position="428"/>
    </location>
</feature>
<comment type="catalytic activity">
    <reaction evidence="1">
        <text>Hydrolysis of (1-&gt;3)-beta-D-glucosidic linkages in (1-&gt;3)-beta-D-glucans.</text>
        <dbReference type="EC" id="3.2.1.39"/>
    </reaction>
</comment>
<name>A0AAD2PX44_9STRA</name>
<dbReference type="InterPro" id="IPR017853">
    <property type="entry name" value="GH"/>
</dbReference>
<evidence type="ECO:0000256" key="17">
    <source>
        <dbReference type="ARBA" id="ARBA00042373"/>
    </source>
</evidence>
<evidence type="ECO:0000256" key="13">
    <source>
        <dbReference type="ARBA" id="ARBA00023277"/>
    </source>
</evidence>
<keyword evidence="20" id="KW-0326">Glycosidase</keyword>
<evidence type="ECO:0000256" key="3">
    <source>
        <dbReference type="ARBA" id="ARBA00004236"/>
    </source>
</evidence>
<keyword evidence="22" id="KW-0812">Transmembrane</keyword>
<dbReference type="AlphaFoldDB" id="A0AAD2PX44"/>
<evidence type="ECO:0000256" key="18">
    <source>
        <dbReference type="ARBA" id="ARBA00043078"/>
    </source>
</evidence>
<dbReference type="GO" id="GO:0000272">
    <property type="term" value="P:polysaccharide catabolic process"/>
    <property type="evidence" value="ECO:0007669"/>
    <property type="project" value="UniProtKB-KW"/>
</dbReference>
<comment type="subcellular location">
    <subcellularLocation>
        <location evidence="3">Cell membrane</location>
    </subcellularLocation>
    <subcellularLocation>
        <location evidence="2">Secreted</location>
        <location evidence="2">Cell wall</location>
    </subcellularLocation>
</comment>
<feature type="compositionally biased region" description="Low complexity" evidence="21">
    <location>
        <begin position="500"/>
        <end position="540"/>
    </location>
</feature>
<reference evidence="23" key="1">
    <citation type="submission" date="2023-08" db="EMBL/GenBank/DDBJ databases">
        <authorList>
            <person name="Audoor S."/>
            <person name="Bilcke G."/>
        </authorList>
    </citation>
    <scope>NUCLEOTIDE SEQUENCE</scope>
</reference>
<dbReference type="PRINTS" id="PR01217">
    <property type="entry name" value="PRICHEXTENSN"/>
</dbReference>
<keyword evidence="11 22" id="KW-0472">Membrane</keyword>
<keyword evidence="22" id="KW-1133">Transmembrane helix</keyword>
<protein>
    <recommendedName>
        <fullName evidence="5">glucan endo-1,3-beta-D-glucosidase</fullName>
        <ecNumber evidence="5">3.2.1.39</ecNumber>
    </recommendedName>
    <alternativeName>
        <fullName evidence="18">Endo-1,3-beta-glucanase btgC</fullName>
    </alternativeName>
    <alternativeName>
        <fullName evidence="17">Laminarinase btgC</fullName>
    </alternativeName>
</protein>
<evidence type="ECO:0000256" key="1">
    <source>
        <dbReference type="ARBA" id="ARBA00000382"/>
    </source>
</evidence>
<dbReference type="PANTHER" id="PTHR16631">
    <property type="entry name" value="GLUCAN 1,3-BETA-GLUCOSIDASE"/>
    <property type="match status" value="1"/>
</dbReference>
<keyword evidence="13" id="KW-0119">Carbohydrate metabolism</keyword>
<dbReference type="PANTHER" id="PTHR16631:SF17">
    <property type="entry name" value="GLUCAN ENDO-1,3-BETA-GLUCOSIDASE BTGC"/>
    <property type="match status" value="1"/>
</dbReference>
<evidence type="ECO:0000256" key="11">
    <source>
        <dbReference type="ARBA" id="ARBA00023136"/>
    </source>
</evidence>
<keyword evidence="7" id="KW-0134">Cell wall</keyword>
<dbReference type="Pfam" id="PF00332">
    <property type="entry name" value="Glyco_hydro_17"/>
    <property type="match status" value="1"/>
</dbReference>
<keyword evidence="10 20" id="KW-0378">Hydrolase</keyword>
<dbReference type="Gene3D" id="3.20.20.80">
    <property type="entry name" value="Glycosidases"/>
    <property type="match status" value="1"/>
</dbReference>
<evidence type="ECO:0000256" key="5">
    <source>
        <dbReference type="ARBA" id="ARBA00012780"/>
    </source>
</evidence>
<feature type="region of interest" description="Disordered" evidence="21">
    <location>
        <begin position="628"/>
        <end position="650"/>
    </location>
</feature>
<evidence type="ECO:0000256" key="4">
    <source>
        <dbReference type="ARBA" id="ARBA00008773"/>
    </source>
</evidence>
<feature type="compositionally biased region" description="Low complexity" evidence="21">
    <location>
        <begin position="550"/>
        <end position="569"/>
    </location>
</feature>
<keyword evidence="9" id="KW-0732">Signal</keyword>
<keyword evidence="14" id="KW-0961">Cell wall biogenesis/degradation</keyword>
<comment type="similarity">
    <text evidence="4 19">Belongs to the glycosyl hydrolase 17 family.</text>
</comment>
<evidence type="ECO:0000256" key="10">
    <source>
        <dbReference type="ARBA" id="ARBA00022801"/>
    </source>
</evidence>
<keyword evidence="12" id="KW-0325">Glycoprotein</keyword>
<evidence type="ECO:0000256" key="19">
    <source>
        <dbReference type="RuleBase" id="RU004335"/>
    </source>
</evidence>
<feature type="transmembrane region" description="Helical" evidence="22">
    <location>
        <begin position="17"/>
        <end position="39"/>
    </location>
</feature>
<dbReference type="PROSITE" id="PS00587">
    <property type="entry name" value="GLYCOSYL_HYDROL_F17"/>
    <property type="match status" value="1"/>
</dbReference>
<dbReference type="GO" id="GO:0005886">
    <property type="term" value="C:plasma membrane"/>
    <property type="evidence" value="ECO:0007669"/>
    <property type="project" value="UniProtKB-SubCell"/>
</dbReference>
<evidence type="ECO:0000313" key="24">
    <source>
        <dbReference type="Proteomes" id="UP001295423"/>
    </source>
</evidence>
<evidence type="ECO:0000256" key="15">
    <source>
        <dbReference type="ARBA" id="ARBA00023326"/>
    </source>
</evidence>
<keyword evidence="6" id="KW-1003">Cell membrane</keyword>
<evidence type="ECO:0000313" key="23">
    <source>
        <dbReference type="EMBL" id="CAJ1964829.1"/>
    </source>
</evidence>
<dbReference type="GO" id="GO:0042973">
    <property type="term" value="F:glucan endo-1,3-beta-D-glucosidase activity"/>
    <property type="evidence" value="ECO:0007669"/>
    <property type="project" value="UniProtKB-EC"/>
</dbReference>
<feature type="region of interest" description="Disordered" evidence="21">
    <location>
        <begin position="475"/>
        <end position="585"/>
    </location>
</feature>
<feature type="compositionally biased region" description="Pro residues" evidence="21">
    <location>
        <begin position="475"/>
        <end position="499"/>
    </location>
</feature>
<evidence type="ECO:0000256" key="2">
    <source>
        <dbReference type="ARBA" id="ARBA00004191"/>
    </source>
</evidence>
<dbReference type="GO" id="GO:0071555">
    <property type="term" value="P:cell wall organization"/>
    <property type="evidence" value="ECO:0007669"/>
    <property type="project" value="UniProtKB-KW"/>
</dbReference>
<proteinExistence type="inferred from homology"/>
<evidence type="ECO:0000256" key="7">
    <source>
        <dbReference type="ARBA" id="ARBA00022512"/>
    </source>
</evidence>
<keyword evidence="15" id="KW-0624">Polysaccharide degradation</keyword>
<organism evidence="23 24">
    <name type="scientific">Cylindrotheca closterium</name>
    <dbReference type="NCBI Taxonomy" id="2856"/>
    <lineage>
        <taxon>Eukaryota</taxon>
        <taxon>Sar</taxon>
        <taxon>Stramenopiles</taxon>
        <taxon>Ochrophyta</taxon>
        <taxon>Bacillariophyta</taxon>
        <taxon>Bacillariophyceae</taxon>
        <taxon>Bacillariophycidae</taxon>
        <taxon>Bacillariales</taxon>
        <taxon>Bacillariaceae</taxon>
        <taxon>Cylindrotheca</taxon>
    </lineage>
</organism>
<dbReference type="EMBL" id="CAKOGP040002202">
    <property type="protein sequence ID" value="CAJ1964829.1"/>
    <property type="molecule type" value="Genomic_DNA"/>
</dbReference>
<sequence length="736" mass="78733">MHIAGTCSLQPLFTTSWLLVVISLITGFTPGGGAVVVVAQTPPRPQPVKLRGLNYNTRKGPDWAPDDARCKSRAEIVTDLQLLQKMTNRIRLLSITDCNQSEMVLDVAKEIGMQVYLGLWVDEEKKIWLDEISAFEDLLIRGVVDPSVVIGVTVGSEVLLRKDATLAELMDYQSQVSLALATFGAGNLAVSIVEISYYYGLYSDLRDSSDTLYMNIFPYFIWQDTYNINGSVDQLIGDATRVIQKASGTESKPFILGETGWPSAGGRPGLASPEHQVEYFVDFYCKVHLGKPDWDYYYFTGIDNKWRAAQGSLNMEGTFGFFTADNLALKPHFQNLEFECDGTKYSFAATDWTPSFPQESCKSHSMCAGIGGDCCPTSDGIFLGCCENAPTDAPTTSPPTGSPTDRPTKAPTAKPTRLPTVSTDNPTILPTPIPPTQSCLAHEACVSEGLQGNCCPTNTINGIWLGCCDDPPTGLPTTPPPTPPPPTKSPSRAPTPSPTAAPTTRIPTTNPPTTAEPTVSTLRPTASPTKATSAPTESPTKATSAPTVAPITRIPTTNPPTTAEPTVATLRPTFPPTKAPTTESLSLPPQMCLAHQTCRQEGRFGLCCPTPEGIMLGCCDGQNKVPSMSPTTTRTQKPTTSKPTLSPVGETTDLFFESPTIAPTKEPIGEQQGNIFSPPPTKAPTVEQLDPTNPTSRPVASANGVVSNAVRTLSMSPIAGMSLILATTVSVFFSFG</sequence>
<accession>A0AAD2PX44</accession>
<keyword evidence="8" id="KW-0964">Secreted</keyword>
<evidence type="ECO:0000256" key="6">
    <source>
        <dbReference type="ARBA" id="ARBA00022475"/>
    </source>
</evidence>
<evidence type="ECO:0000256" key="21">
    <source>
        <dbReference type="SAM" id="MobiDB-lite"/>
    </source>
</evidence>
<comment type="caution">
    <text evidence="23">The sequence shown here is derived from an EMBL/GenBank/DDBJ whole genome shotgun (WGS) entry which is preliminary data.</text>
</comment>
<dbReference type="InterPro" id="IPR000490">
    <property type="entry name" value="Glyco_hydro_17"/>
</dbReference>
<evidence type="ECO:0000256" key="8">
    <source>
        <dbReference type="ARBA" id="ARBA00022525"/>
    </source>
</evidence>
<feature type="compositionally biased region" description="Low complexity" evidence="21">
    <location>
        <begin position="629"/>
        <end position="644"/>
    </location>
</feature>
<evidence type="ECO:0000256" key="14">
    <source>
        <dbReference type="ARBA" id="ARBA00023316"/>
    </source>
</evidence>
<evidence type="ECO:0000256" key="20">
    <source>
        <dbReference type="RuleBase" id="RU004336"/>
    </source>
</evidence>
<evidence type="ECO:0000256" key="12">
    <source>
        <dbReference type="ARBA" id="ARBA00023180"/>
    </source>
</evidence>
<gene>
    <name evidence="23" type="ORF">CYCCA115_LOCUS20814</name>
</gene>
<evidence type="ECO:0000256" key="22">
    <source>
        <dbReference type="SAM" id="Phobius"/>
    </source>
</evidence>
<evidence type="ECO:0000256" key="9">
    <source>
        <dbReference type="ARBA" id="ARBA00022729"/>
    </source>
</evidence>
<dbReference type="InterPro" id="IPR050732">
    <property type="entry name" value="Beta-glucan_modifiers"/>
</dbReference>